<feature type="region of interest" description="Disordered" evidence="1">
    <location>
        <begin position="84"/>
        <end position="114"/>
    </location>
</feature>
<evidence type="ECO:0000256" key="1">
    <source>
        <dbReference type="SAM" id="MobiDB-lite"/>
    </source>
</evidence>
<feature type="region of interest" description="Disordered" evidence="1">
    <location>
        <begin position="1"/>
        <end position="65"/>
    </location>
</feature>
<feature type="compositionally biased region" description="Basic and acidic residues" evidence="1">
    <location>
        <begin position="45"/>
        <end position="61"/>
    </location>
</feature>
<protein>
    <recommendedName>
        <fullName evidence="4">Tafazzin</fullName>
    </recommendedName>
</protein>
<gene>
    <name evidence="2" type="ORF">BS50DRAFT_248769</name>
</gene>
<accession>A0A2T2P3R7</accession>
<evidence type="ECO:0000313" key="3">
    <source>
        <dbReference type="Proteomes" id="UP000240883"/>
    </source>
</evidence>
<feature type="compositionally biased region" description="Low complexity" evidence="1">
    <location>
        <begin position="19"/>
        <end position="35"/>
    </location>
</feature>
<dbReference type="OrthoDB" id="193467at2759"/>
<organism evidence="2 3">
    <name type="scientific">Corynespora cassiicola Philippines</name>
    <dbReference type="NCBI Taxonomy" id="1448308"/>
    <lineage>
        <taxon>Eukaryota</taxon>
        <taxon>Fungi</taxon>
        <taxon>Dikarya</taxon>
        <taxon>Ascomycota</taxon>
        <taxon>Pezizomycotina</taxon>
        <taxon>Dothideomycetes</taxon>
        <taxon>Pleosporomycetidae</taxon>
        <taxon>Pleosporales</taxon>
        <taxon>Corynesporascaceae</taxon>
        <taxon>Corynespora</taxon>
    </lineage>
</organism>
<dbReference type="STRING" id="1448308.A0A2T2P3R7"/>
<reference evidence="2 3" key="1">
    <citation type="journal article" date="2018" name="Front. Microbiol.">
        <title>Genome-Wide Analysis of Corynespora cassiicola Leaf Fall Disease Putative Effectors.</title>
        <authorList>
            <person name="Lopez D."/>
            <person name="Ribeiro S."/>
            <person name="Label P."/>
            <person name="Fumanal B."/>
            <person name="Venisse J.S."/>
            <person name="Kohler A."/>
            <person name="de Oliveira R.R."/>
            <person name="Labutti K."/>
            <person name="Lipzen A."/>
            <person name="Lail K."/>
            <person name="Bauer D."/>
            <person name="Ohm R.A."/>
            <person name="Barry K.W."/>
            <person name="Spatafora J."/>
            <person name="Grigoriev I.V."/>
            <person name="Martin F.M."/>
            <person name="Pujade-Renaud V."/>
        </authorList>
    </citation>
    <scope>NUCLEOTIDE SEQUENCE [LARGE SCALE GENOMIC DNA]</scope>
    <source>
        <strain evidence="2 3">Philippines</strain>
    </source>
</reference>
<evidence type="ECO:0000313" key="2">
    <source>
        <dbReference type="EMBL" id="PSN72324.1"/>
    </source>
</evidence>
<dbReference type="EMBL" id="KZ678130">
    <property type="protein sequence ID" value="PSN72324.1"/>
    <property type="molecule type" value="Genomic_DNA"/>
</dbReference>
<dbReference type="AlphaFoldDB" id="A0A2T2P3R7"/>
<proteinExistence type="predicted"/>
<name>A0A2T2P3R7_CORCC</name>
<keyword evidence="3" id="KW-1185">Reference proteome</keyword>
<evidence type="ECO:0008006" key="4">
    <source>
        <dbReference type="Google" id="ProtNLM"/>
    </source>
</evidence>
<dbReference type="Proteomes" id="UP000240883">
    <property type="component" value="Unassembled WGS sequence"/>
</dbReference>
<sequence length="547" mass="60711">MPKKHTPNYLHAKPSYVHPSLQSSRSPPPSTSAEPRTVNQRIAQLRREQTPKATSERRDEVTEVVTTRTIPPDLRRILHMAEVDAPLPKPGTRSRRPWRAGGRPPPGPAAPSSWLERSIHAPAHVRNLKRKYGGNESGPSSFCALARANDVEYKRLPSNRSLGHQCLRTLALHWEDLAEYEQHYLPALPIPLKEALLSYLSLYGEHGCVDFESFKILFQNHKDVEDATGSEDIRFLDLTALLNQDFTLKDLQRCMKRSFGRPVAVESQAGPSAGSHKSTAEAVIADSWEEQAEAEVDAVLPVNLSVPLFPNLSRLSLAHAGRWASWADLLHLGPQLNTLTHLSLAYWPRPSLTPNAATTSMVSKHTSVALGGSHFYSDLDDDWHEAANILRRLSLCTYGLRWLDLEGCTWHKALLLGSSSTVASPDVAAAAAAAADGWVGPGEILGPDWNGAWRQVEYINLFQGWIPKEHASLQKMPAGVVQAQLLGWLRENEDREEVKDKLDEGTSQAVSDWVEREKVARGVAKKVQLDRKRGEGKWCIVDHGWGG</sequence>